<dbReference type="InterPro" id="IPR021823">
    <property type="entry name" value="DUF3408"/>
</dbReference>
<feature type="compositionally biased region" description="Basic and acidic residues" evidence="1">
    <location>
        <begin position="1"/>
        <end position="18"/>
    </location>
</feature>
<reference evidence="2 3" key="1">
    <citation type="submission" date="2015-09" db="EMBL/GenBank/DDBJ databases">
        <authorList>
            <consortium name="Pathogen Informatics"/>
        </authorList>
    </citation>
    <scope>NUCLEOTIDE SEQUENCE [LARGE SCALE GENOMIC DNA]</scope>
    <source>
        <strain evidence="2 3">2789STDY5834945</strain>
    </source>
</reference>
<dbReference type="EMBL" id="CZBI01000005">
    <property type="protein sequence ID" value="CUQ33804.1"/>
    <property type="molecule type" value="Genomic_DNA"/>
</dbReference>
<dbReference type="RefSeq" id="WP_055220734.1">
    <property type="nucleotide sequence ID" value="NZ_CZBI01000005.1"/>
</dbReference>
<gene>
    <name evidence="2" type="ORF">ERS852557_03693</name>
</gene>
<evidence type="ECO:0000313" key="2">
    <source>
        <dbReference type="EMBL" id="CUQ33804.1"/>
    </source>
</evidence>
<organism evidence="2 3">
    <name type="scientific">Bacteroides thetaiotaomicron</name>
    <dbReference type="NCBI Taxonomy" id="818"/>
    <lineage>
        <taxon>Bacteria</taxon>
        <taxon>Pseudomonadati</taxon>
        <taxon>Bacteroidota</taxon>
        <taxon>Bacteroidia</taxon>
        <taxon>Bacteroidales</taxon>
        <taxon>Bacteroidaceae</taxon>
        <taxon>Bacteroides</taxon>
    </lineage>
</organism>
<protein>
    <submittedName>
        <fullName evidence="2">Protein of uncharacterized function (DUF3408)</fullName>
    </submittedName>
</protein>
<sequence length="114" mass="13626">MKPDKNIKRMRGKFDNLPDKQSASNLTRKRIQACTKQEKEYLEHFIRAGEKPVRSAKTAYIRPEFHERIQRIVGVIGKGQLSLSVFIDHVLERHFDEYEEVIRRLYSKNYQDVY</sequence>
<feature type="region of interest" description="Disordered" evidence="1">
    <location>
        <begin position="1"/>
        <end position="26"/>
    </location>
</feature>
<evidence type="ECO:0000313" key="3">
    <source>
        <dbReference type="Proteomes" id="UP000095541"/>
    </source>
</evidence>
<accession>A0A174VG43</accession>
<name>A0A174VG43_BACT4</name>
<dbReference type="AlphaFoldDB" id="A0A174VG43"/>
<dbReference type="Proteomes" id="UP000095541">
    <property type="component" value="Unassembled WGS sequence"/>
</dbReference>
<dbReference type="Pfam" id="PF11888">
    <property type="entry name" value="DUF3408"/>
    <property type="match status" value="1"/>
</dbReference>
<evidence type="ECO:0000256" key="1">
    <source>
        <dbReference type="SAM" id="MobiDB-lite"/>
    </source>
</evidence>
<proteinExistence type="predicted"/>